<evidence type="ECO:0000313" key="2">
    <source>
        <dbReference type="Proteomes" id="UP000294933"/>
    </source>
</evidence>
<dbReference type="OrthoDB" id="2553651at2759"/>
<dbReference type="EMBL" id="ML170179">
    <property type="protein sequence ID" value="TDL21649.1"/>
    <property type="molecule type" value="Genomic_DNA"/>
</dbReference>
<gene>
    <name evidence="1" type="ORF">BD410DRAFT_286440</name>
</gene>
<evidence type="ECO:0000313" key="1">
    <source>
        <dbReference type="EMBL" id="TDL21649.1"/>
    </source>
</evidence>
<name>A0A4Y7Q408_9AGAM</name>
<protein>
    <submittedName>
        <fullName evidence="1">Uncharacterized protein</fullName>
    </submittedName>
</protein>
<dbReference type="AlphaFoldDB" id="A0A4Y7Q408"/>
<organism evidence="1 2">
    <name type="scientific">Rickenella mellea</name>
    <dbReference type="NCBI Taxonomy" id="50990"/>
    <lineage>
        <taxon>Eukaryota</taxon>
        <taxon>Fungi</taxon>
        <taxon>Dikarya</taxon>
        <taxon>Basidiomycota</taxon>
        <taxon>Agaricomycotina</taxon>
        <taxon>Agaricomycetes</taxon>
        <taxon>Hymenochaetales</taxon>
        <taxon>Rickenellaceae</taxon>
        <taxon>Rickenella</taxon>
    </lineage>
</organism>
<reference evidence="1 2" key="1">
    <citation type="submission" date="2018-06" db="EMBL/GenBank/DDBJ databases">
        <title>A transcriptomic atlas of mushroom development highlights an independent origin of complex multicellularity.</title>
        <authorList>
            <consortium name="DOE Joint Genome Institute"/>
            <person name="Krizsan K."/>
            <person name="Almasi E."/>
            <person name="Merenyi Z."/>
            <person name="Sahu N."/>
            <person name="Viragh M."/>
            <person name="Koszo T."/>
            <person name="Mondo S."/>
            <person name="Kiss B."/>
            <person name="Balint B."/>
            <person name="Kues U."/>
            <person name="Barry K."/>
            <person name="Hegedus J.C."/>
            <person name="Henrissat B."/>
            <person name="Johnson J."/>
            <person name="Lipzen A."/>
            <person name="Ohm R."/>
            <person name="Nagy I."/>
            <person name="Pangilinan J."/>
            <person name="Yan J."/>
            <person name="Xiong Y."/>
            <person name="Grigoriev I.V."/>
            <person name="Hibbett D.S."/>
            <person name="Nagy L.G."/>
        </authorList>
    </citation>
    <scope>NUCLEOTIDE SEQUENCE [LARGE SCALE GENOMIC DNA]</scope>
    <source>
        <strain evidence="1 2">SZMC22713</strain>
    </source>
</reference>
<accession>A0A4Y7Q408</accession>
<keyword evidence="2" id="KW-1185">Reference proteome</keyword>
<dbReference type="VEuPathDB" id="FungiDB:BD410DRAFT_286440"/>
<dbReference type="Proteomes" id="UP000294933">
    <property type="component" value="Unassembled WGS sequence"/>
</dbReference>
<proteinExistence type="predicted"/>
<sequence>MAGMAGIVNLGLLRNVGYYAYRNWDRQRDRRTISAAAVSLLTLAGPETNTRIVVTTEPECELCGWWFSDLKGVSVERLTVRLRGDAYEKLHIIVTFL</sequence>